<dbReference type="InterPro" id="IPR036259">
    <property type="entry name" value="MFS_trans_sf"/>
</dbReference>
<evidence type="ECO:0000256" key="8">
    <source>
        <dbReference type="RuleBase" id="RU365088"/>
    </source>
</evidence>
<gene>
    <name evidence="10" type="ORF">SAMN05444169_0154</name>
</gene>
<accession>A0A1M5GHE8</accession>
<evidence type="ECO:0000256" key="2">
    <source>
        <dbReference type="ARBA" id="ARBA00006236"/>
    </source>
</evidence>
<dbReference type="PROSITE" id="PS50850">
    <property type="entry name" value="MFS"/>
    <property type="match status" value="1"/>
</dbReference>
<evidence type="ECO:0000256" key="3">
    <source>
        <dbReference type="ARBA" id="ARBA00022448"/>
    </source>
</evidence>
<dbReference type="InterPro" id="IPR011701">
    <property type="entry name" value="MFS"/>
</dbReference>
<organism evidence="10 11">
    <name type="scientific">Bradyrhizobium erythrophlei</name>
    <dbReference type="NCBI Taxonomy" id="1437360"/>
    <lineage>
        <taxon>Bacteria</taxon>
        <taxon>Pseudomonadati</taxon>
        <taxon>Pseudomonadota</taxon>
        <taxon>Alphaproteobacteria</taxon>
        <taxon>Hyphomicrobiales</taxon>
        <taxon>Nitrobacteraceae</taxon>
        <taxon>Bradyrhizobium</taxon>
    </lineage>
</organism>
<keyword evidence="5 8" id="KW-0812">Transmembrane</keyword>
<dbReference type="AlphaFoldDB" id="A0A1M5GHE8"/>
<feature type="transmembrane region" description="Helical" evidence="8">
    <location>
        <begin position="357"/>
        <end position="377"/>
    </location>
</feature>
<feature type="transmembrane region" description="Helical" evidence="8">
    <location>
        <begin position="260"/>
        <end position="278"/>
    </location>
</feature>
<feature type="domain" description="Major facilitator superfamily (MFS) profile" evidence="9">
    <location>
        <begin position="24"/>
        <end position="408"/>
    </location>
</feature>
<reference evidence="10 11" key="1">
    <citation type="submission" date="2016-11" db="EMBL/GenBank/DDBJ databases">
        <authorList>
            <person name="Jaros S."/>
            <person name="Januszkiewicz K."/>
            <person name="Wedrychowicz H."/>
        </authorList>
    </citation>
    <scope>NUCLEOTIDE SEQUENCE [LARGE SCALE GENOMIC DNA]</scope>
    <source>
        <strain evidence="10 11">GAS242</strain>
    </source>
</reference>
<dbReference type="GO" id="GO:1990961">
    <property type="term" value="P:xenobiotic detoxification by transmembrane export across the plasma membrane"/>
    <property type="evidence" value="ECO:0007669"/>
    <property type="project" value="InterPro"/>
</dbReference>
<dbReference type="InterPro" id="IPR005829">
    <property type="entry name" value="Sugar_transporter_CS"/>
</dbReference>
<dbReference type="Proteomes" id="UP000190675">
    <property type="component" value="Chromosome I"/>
</dbReference>
<evidence type="ECO:0000256" key="5">
    <source>
        <dbReference type="ARBA" id="ARBA00022692"/>
    </source>
</evidence>
<dbReference type="EMBL" id="LT670818">
    <property type="protein sequence ID" value="SHG03116.1"/>
    <property type="molecule type" value="Genomic_DNA"/>
</dbReference>
<evidence type="ECO:0000256" key="4">
    <source>
        <dbReference type="ARBA" id="ARBA00022475"/>
    </source>
</evidence>
<feature type="transmembrane region" description="Helical" evidence="8">
    <location>
        <begin position="90"/>
        <end position="109"/>
    </location>
</feature>
<dbReference type="Pfam" id="PF07690">
    <property type="entry name" value="MFS_1"/>
    <property type="match status" value="1"/>
</dbReference>
<dbReference type="PANTHER" id="PTHR43124:SF3">
    <property type="entry name" value="CHLORAMPHENICOL EFFLUX PUMP RV0191"/>
    <property type="match status" value="1"/>
</dbReference>
<evidence type="ECO:0000256" key="6">
    <source>
        <dbReference type="ARBA" id="ARBA00022989"/>
    </source>
</evidence>
<feature type="transmembrane region" description="Helical" evidence="8">
    <location>
        <begin position="383"/>
        <end position="404"/>
    </location>
</feature>
<dbReference type="InterPro" id="IPR020846">
    <property type="entry name" value="MFS_dom"/>
</dbReference>
<evidence type="ECO:0000256" key="7">
    <source>
        <dbReference type="ARBA" id="ARBA00023136"/>
    </source>
</evidence>
<comment type="subcellular location">
    <subcellularLocation>
        <location evidence="8">Cell inner membrane</location>
        <topology evidence="8">Multi-pass membrane protein</topology>
    </subcellularLocation>
    <subcellularLocation>
        <location evidence="1">Cell membrane</location>
        <topology evidence="1">Multi-pass membrane protein</topology>
    </subcellularLocation>
</comment>
<feature type="transmembrane region" description="Helical" evidence="8">
    <location>
        <begin position="58"/>
        <end position="78"/>
    </location>
</feature>
<dbReference type="OrthoDB" id="9800416at2"/>
<dbReference type="SUPFAM" id="SSF103473">
    <property type="entry name" value="MFS general substrate transporter"/>
    <property type="match status" value="1"/>
</dbReference>
<name>A0A1M5GHE8_9BRAD</name>
<feature type="transmembrane region" description="Helical" evidence="8">
    <location>
        <begin position="290"/>
        <end position="313"/>
    </location>
</feature>
<evidence type="ECO:0000256" key="1">
    <source>
        <dbReference type="ARBA" id="ARBA00004651"/>
    </source>
</evidence>
<sequence length="427" mass="45213">MHGVMGKPPGAATDNNGVAASRIMLLLLVAMTGVAPISLYMLVPALPLLASTFGRDISVAQMTVSLYMVGIACSQIIMGPLSDRFGRRPVLLAGLGLMVLASAACIFAETLPQLIAARFLQALGGATGMVVSRAIIRDLYSRERIGSMISLVIAVMMIAQMLSPLTGGLLETAFGWRSIFYVITAASLIIAVAIALTLPETRRVRAGGGNFRGDVGYLVTSRPFIGYMLCQVLASQIIFTFAGGGPYIVVTQMGRSSAEYGAWFAATGFAYLIGNLFCVRFAPRHSLEKLIWFGLALQLTGAFLNLVWGVAGLNMMPSWLFGTQMLVMFANAFVMSNSAAGAISVRPEAAGTASGAMGFLQMGIGSLFSQFGAWLGGHFASPMPLNAAIVILSIACASTMIFLVPRRDVVVSEELIEQAEEEESGMM</sequence>
<feature type="transmembrane region" description="Helical" evidence="8">
    <location>
        <begin position="115"/>
        <end position="136"/>
    </location>
</feature>
<dbReference type="CDD" id="cd17320">
    <property type="entry name" value="MFS_MdfA_MDR_like"/>
    <property type="match status" value="1"/>
</dbReference>
<feature type="transmembrane region" description="Helical" evidence="8">
    <location>
        <begin position="179"/>
        <end position="198"/>
    </location>
</feature>
<dbReference type="InterPro" id="IPR004812">
    <property type="entry name" value="Efflux_drug-R_Bcr/CmlA"/>
</dbReference>
<evidence type="ECO:0000259" key="9">
    <source>
        <dbReference type="PROSITE" id="PS50850"/>
    </source>
</evidence>
<keyword evidence="3 8" id="KW-0813">Transport</keyword>
<dbReference type="GO" id="GO:0042910">
    <property type="term" value="F:xenobiotic transmembrane transporter activity"/>
    <property type="evidence" value="ECO:0007669"/>
    <property type="project" value="InterPro"/>
</dbReference>
<dbReference type="PROSITE" id="PS00216">
    <property type="entry name" value="SUGAR_TRANSPORT_1"/>
    <property type="match status" value="1"/>
</dbReference>
<dbReference type="GO" id="GO:0005886">
    <property type="term" value="C:plasma membrane"/>
    <property type="evidence" value="ECO:0007669"/>
    <property type="project" value="UniProtKB-SubCell"/>
</dbReference>
<keyword evidence="7 8" id="KW-0472">Membrane</keyword>
<evidence type="ECO:0000313" key="11">
    <source>
        <dbReference type="Proteomes" id="UP000190675"/>
    </source>
</evidence>
<dbReference type="NCBIfam" id="TIGR00710">
    <property type="entry name" value="efflux_Bcr_CflA"/>
    <property type="match status" value="1"/>
</dbReference>
<evidence type="ECO:0000313" key="10">
    <source>
        <dbReference type="EMBL" id="SHG03116.1"/>
    </source>
</evidence>
<feature type="transmembrane region" description="Helical" evidence="8">
    <location>
        <begin position="325"/>
        <end position="345"/>
    </location>
</feature>
<protein>
    <recommendedName>
        <fullName evidence="8">Bcr/CflA family efflux transporter</fullName>
    </recommendedName>
</protein>
<keyword evidence="6 8" id="KW-1133">Transmembrane helix</keyword>
<keyword evidence="8" id="KW-0997">Cell inner membrane</keyword>
<comment type="similarity">
    <text evidence="2 8">Belongs to the major facilitator superfamily. Bcr/CmlA family.</text>
</comment>
<feature type="transmembrane region" description="Helical" evidence="8">
    <location>
        <begin position="224"/>
        <end position="248"/>
    </location>
</feature>
<dbReference type="InterPro" id="IPR050189">
    <property type="entry name" value="MFS_Efflux_Transporters"/>
</dbReference>
<dbReference type="PANTHER" id="PTHR43124">
    <property type="entry name" value="PURINE EFFLUX PUMP PBUE"/>
    <property type="match status" value="1"/>
</dbReference>
<dbReference type="RefSeq" id="WP_079564033.1">
    <property type="nucleotide sequence ID" value="NZ_LT670818.1"/>
</dbReference>
<feature type="transmembrane region" description="Helical" evidence="8">
    <location>
        <begin position="23"/>
        <end position="46"/>
    </location>
</feature>
<keyword evidence="4" id="KW-1003">Cell membrane</keyword>
<feature type="transmembrane region" description="Helical" evidence="8">
    <location>
        <begin position="148"/>
        <end position="167"/>
    </location>
</feature>
<dbReference type="Gene3D" id="1.20.1720.10">
    <property type="entry name" value="Multidrug resistance protein D"/>
    <property type="match status" value="1"/>
</dbReference>
<proteinExistence type="inferred from homology"/>